<keyword evidence="1" id="KW-0479">Metal-binding</keyword>
<dbReference type="SMART" id="SM00906">
    <property type="entry name" value="Fungal_trans"/>
    <property type="match status" value="1"/>
</dbReference>
<dbReference type="eggNOG" id="ENOG502SMMJ">
    <property type="taxonomic scope" value="Eukaryota"/>
</dbReference>
<dbReference type="EMBL" id="DS989831">
    <property type="protein sequence ID" value="EFQ96697.1"/>
    <property type="molecule type" value="Genomic_DNA"/>
</dbReference>
<dbReference type="InterPro" id="IPR007219">
    <property type="entry name" value="XnlR_reg_dom"/>
</dbReference>
<keyword evidence="5" id="KW-0804">Transcription</keyword>
<gene>
    <name evidence="9" type="ORF">MGYG_08621</name>
</gene>
<dbReference type="RefSeq" id="XP_003169074.1">
    <property type="nucleotide sequence ID" value="XM_003169026.1"/>
</dbReference>
<feature type="compositionally biased region" description="Polar residues" evidence="7">
    <location>
        <begin position="63"/>
        <end position="79"/>
    </location>
</feature>
<evidence type="ECO:0000256" key="3">
    <source>
        <dbReference type="ARBA" id="ARBA00023015"/>
    </source>
</evidence>
<dbReference type="InParanoid" id="E4V6I1"/>
<keyword evidence="2" id="KW-0862">Zinc</keyword>
<dbReference type="GO" id="GO:0000978">
    <property type="term" value="F:RNA polymerase II cis-regulatory region sequence-specific DNA binding"/>
    <property type="evidence" value="ECO:0007669"/>
    <property type="project" value="TreeGrafter"/>
</dbReference>
<evidence type="ECO:0000256" key="5">
    <source>
        <dbReference type="ARBA" id="ARBA00023163"/>
    </source>
</evidence>
<dbReference type="GO" id="GO:0001228">
    <property type="term" value="F:DNA-binding transcription activator activity, RNA polymerase II-specific"/>
    <property type="evidence" value="ECO:0007669"/>
    <property type="project" value="TreeGrafter"/>
</dbReference>
<dbReference type="Pfam" id="PF04082">
    <property type="entry name" value="Fungal_trans"/>
    <property type="match status" value="1"/>
</dbReference>
<dbReference type="GO" id="GO:0006351">
    <property type="term" value="P:DNA-templated transcription"/>
    <property type="evidence" value="ECO:0007669"/>
    <property type="project" value="InterPro"/>
</dbReference>
<keyword evidence="3" id="KW-0805">Transcription regulation</keyword>
<dbReference type="InterPro" id="IPR051430">
    <property type="entry name" value="Fungal_TF_Env_Response"/>
</dbReference>
<keyword evidence="6" id="KW-0539">Nucleus</keyword>
<evidence type="ECO:0000256" key="4">
    <source>
        <dbReference type="ARBA" id="ARBA00023125"/>
    </source>
</evidence>
<sequence>MNVKRKVPKLMSSRCNRNLPCEQCSRSKTELCTYLTDDDSLAEGFGHSRVTSRMTPPRLPAAGSTSRSHSTAPHETSDQISILNSQDTRPAARVPTSGFALPTLSASDPISRFPTHSFPVKDSAISPDIGQTLTLDVDFYTAPKALNTGATSSSTAYDESAVVRGIFSKTRFFGQSHWMNSIYQFSQVYEVIQKFELDETSEARTVYDKCKGLARAIKAQEIAKQPPIADILDHVPPRNIAEPLVQAYLQTFESIFRILHVPSFLRDFNNHWVNPSSSGPDFIIKLLLVMSIGSIFSPDRNISASNYSSASRWIYTAQSWLNSPFEKGRINISGIQIYCLLLLARQANGVEGDLVWISAGSLLRAAMHIGLHIGPSRLAGVTFFNQEIRRRLWATVLEIVVQSSMDAGGLPLVPIQDIDYEPPSNIDDEQLEDANEDIATTHVKPLKEYTMTSVQIALMKSYPLRLEIAQYLNNFRSKPLYEKTLHLASRLSSFCRDSYILFNSFPTNMPHPTPFQVNMLDLLSYRFLLALHHPFAIKAKANPTLYFSRKVSIEVAVSLLSRSPQSSDDNYTHLKITGTGLFRDVPVIAISTICEELIHQLEEEKSSFMPVSSSFSRQDLRKIIEEYVNLLDMRIKHRETNIRGHILFSCVLEHINAIQTGLPVNQSIAAALKRSLDQCYGTLKARAKACEIDTPSDTQPDNILGMNGAHDWLFDDEMDAGTDFDPWLS</sequence>
<evidence type="ECO:0000313" key="10">
    <source>
        <dbReference type="Proteomes" id="UP000002669"/>
    </source>
</evidence>
<reference evidence="10" key="1">
    <citation type="journal article" date="2012" name="MBio">
        <title>Comparative genome analysis of Trichophyton rubrum and related dermatophytes reveals candidate genes involved in infection.</title>
        <authorList>
            <person name="Martinez D.A."/>
            <person name="Oliver B.G."/>
            <person name="Graeser Y."/>
            <person name="Goldberg J.M."/>
            <person name="Li W."/>
            <person name="Martinez-Rossi N.M."/>
            <person name="Monod M."/>
            <person name="Shelest E."/>
            <person name="Barton R.C."/>
            <person name="Birch E."/>
            <person name="Brakhage A.A."/>
            <person name="Chen Z."/>
            <person name="Gurr S.J."/>
            <person name="Heiman D."/>
            <person name="Heitman J."/>
            <person name="Kosti I."/>
            <person name="Rossi A."/>
            <person name="Saif S."/>
            <person name="Samalova M."/>
            <person name="Saunders C.W."/>
            <person name="Shea T."/>
            <person name="Summerbell R.C."/>
            <person name="Xu J."/>
            <person name="Young S."/>
            <person name="Zeng Q."/>
            <person name="Birren B.W."/>
            <person name="Cuomo C.A."/>
            <person name="White T.C."/>
        </authorList>
    </citation>
    <scope>NUCLEOTIDE SEQUENCE [LARGE SCALE GENOMIC DNA]</scope>
    <source>
        <strain evidence="10">ATCC MYA-4604 / CBS 118893</strain>
    </source>
</reference>
<dbReference type="OMA" id="REYDQYW"/>
<dbReference type="GO" id="GO:0008270">
    <property type="term" value="F:zinc ion binding"/>
    <property type="evidence" value="ECO:0007669"/>
    <property type="project" value="InterPro"/>
</dbReference>
<organism evidence="10">
    <name type="scientific">Arthroderma gypseum (strain ATCC MYA-4604 / CBS 118893)</name>
    <name type="common">Microsporum gypseum</name>
    <dbReference type="NCBI Taxonomy" id="535722"/>
    <lineage>
        <taxon>Eukaryota</taxon>
        <taxon>Fungi</taxon>
        <taxon>Dikarya</taxon>
        <taxon>Ascomycota</taxon>
        <taxon>Pezizomycotina</taxon>
        <taxon>Eurotiomycetes</taxon>
        <taxon>Eurotiomycetidae</taxon>
        <taxon>Onygenales</taxon>
        <taxon>Arthrodermataceae</taxon>
        <taxon>Nannizzia</taxon>
    </lineage>
</organism>
<dbReference type="CDD" id="cd12148">
    <property type="entry name" value="fungal_TF_MHR"/>
    <property type="match status" value="1"/>
</dbReference>
<protein>
    <submittedName>
        <fullName evidence="9">C6 zinc finger domain-containing protein</fullName>
    </submittedName>
</protein>
<dbReference type="PANTHER" id="PTHR31944">
    <property type="entry name" value="HEME-RESPONSIVE ZINC FINGER TRANSCRIPTION FACTOR HAP1"/>
    <property type="match status" value="1"/>
</dbReference>
<accession>E4V6I1</accession>
<dbReference type="Proteomes" id="UP000002669">
    <property type="component" value="Unassembled WGS sequence"/>
</dbReference>
<feature type="region of interest" description="Disordered" evidence="7">
    <location>
        <begin position="46"/>
        <end position="79"/>
    </location>
</feature>
<evidence type="ECO:0000256" key="6">
    <source>
        <dbReference type="ARBA" id="ARBA00023242"/>
    </source>
</evidence>
<dbReference type="GO" id="GO:0005634">
    <property type="term" value="C:nucleus"/>
    <property type="evidence" value="ECO:0007669"/>
    <property type="project" value="TreeGrafter"/>
</dbReference>
<proteinExistence type="predicted"/>
<evidence type="ECO:0000259" key="8">
    <source>
        <dbReference type="SMART" id="SM00906"/>
    </source>
</evidence>
<dbReference type="OrthoDB" id="4337792at2759"/>
<evidence type="ECO:0000256" key="7">
    <source>
        <dbReference type="SAM" id="MobiDB-lite"/>
    </source>
</evidence>
<evidence type="ECO:0000313" key="9">
    <source>
        <dbReference type="EMBL" id="EFQ96697.1"/>
    </source>
</evidence>
<name>E4V6I1_ARTGP</name>
<keyword evidence="4" id="KW-0238">DNA-binding</keyword>
<evidence type="ECO:0000256" key="1">
    <source>
        <dbReference type="ARBA" id="ARBA00022723"/>
    </source>
</evidence>
<dbReference type="HOGENOM" id="CLU_007091_3_0_1"/>
<feature type="domain" description="Xylanolytic transcriptional activator regulatory" evidence="8">
    <location>
        <begin position="355"/>
        <end position="429"/>
    </location>
</feature>
<dbReference type="AlphaFoldDB" id="E4V6I1"/>
<dbReference type="VEuPathDB" id="FungiDB:MGYG_08621"/>
<keyword evidence="10" id="KW-1185">Reference proteome</keyword>
<dbReference type="GeneID" id="10024268"/>
<dbReference type="PANTHER" id="PTHR31944:SF131">
    <property type="entry name" value="HEME-RESPONSIVE ZINC FINGER TRANSCRIPTION FACTOR HAP1"/>
    <property type="match status" value="1"/>
</dbReference>
<evidence type="ECO:0000256" key="2">
    <source>
        <dbReference type="ARBA" id="ARBA00022833"/>
    </source>
</evidence>